<dbReference type="Proteomes" id="UP000219331">
    <property type="component" value="Unassembled WGS sequence"/>
</dbReference>
<gene>
    <name evidence="3" type="ORF">SAMN05421512_10256</name>
</gene>
<proteinExistence type="predicted"/>
<keyword evidence="4" id="KW-1185">Reference proteome</keyword>
<keyword evidence="2" id="KW-0812">Transmembrane</keyword>
<dbReference type="GO" id="GO:0005886">
    <property type="term" value="C:plasma membrane"/>
    <property type="evidence" value="ECO:0007669"/>
    <property type="project" value="TreeGrafter"/>
</dbReference>
<reference evidence="3 4" key="1">
    <citation type="submission" date="2017-08" db="EMBL/GenBank/DDBJ databases">
        <authorList>
            <person name="de Groot N.N."/>
        </authorList>
    </citation>
    <scope>NUCLEOTIDE SEQUENCE [LARGE SCALE GENOMIC DNA]</scope>
    <source>
        <strain evidence="3 4">USBA 352</strain>
    </source>
</reference>
<dbReference type="OrthoDB" id="9812349at2"/>
<evidence type="ECO:0000256" key="2">
    <source>
        <dbReference type="SAM" id="Phobius"/>
    </source>
</evidence>
<dbReference type="AlphaFoldDB" id="A0A285RU18"/>
<dbReference type="EMBL" id="OBML01000002">
    <property type="protein sequence ID" value="SOB95872.1"/>
    <property type="molecule type" value="Genomic_DNA"/>
</dbReference>
<accession>A0A285RU18</accession>
<name>A0A285RU18_9HYPH</name>
<sequence>MLENFYSPNGRMGRIDWLICSVLTFLIAFGGLVFMATYRKLYGAVPLGASVPMILVGLAMIWANFCLSSRRLHDIGRSAWWYLLLFVPFVGGLILFVLCLFVPGTQGTNRFGLSRSDGEGHASYGASYGTGNGAGSGLSADEIDDLIRRHANGRSGQGGSRTAMAASGLPPQGQPVVVEKRRVPPGGRQSRPTFGRRGLA</sequence>
<dbReference type="RefSeq" id="WP_097173876.1">
    <property type="nucleotide sequence ID" value="NZ_OBML01000002.1"/>
</dbReference>
<evidence type="ECO:0000313" key="4">
    <source>
        <dbReference type="Proteomes" id="UP000219331"/>
    </source>
</evidence>
<evidence type="ECO:0000313" key="3">
    <source>
        <dbReference type="EMBL" id="SOB95872.1"/>
    </source>
</evidence>
<feature type="transmembrane region" description="Helical" evidence="2">
    <location>
        <begin position="79"/>
        <end position="103"/>
    </location>
</feature>
<feature type="transmembrane region" description="Helical" evidence="2">
    <location>
        <begin position="17"/>
        <end position="38"/>
    </location>
</feature>
<dbReference type="Pfam" id="PF05656">
    <property type="entry name" value="DUF805"/>
    <property type="match status" value="1"/>
</dbReference>
<evidence type="ECO:0000256" key="1">
    <source>
        <dbReference type="SAM" id="MobiDB-lite"/>
    </source>
</evidence>
<dbReference type="STRING" id="538381.GCA_001696535_03450"/>
<feature type="region of interest" description="Disordered" evidence="1">
    <location>
        <begin position="151"/>
        <end position="200"/>
    </location>
</feature>
<feature type="transmembrane region" description="Helical" evidence="2">
    <location>
        <begin position="44"/>
        <end position="67"/>
    </location>
</feature>
<dbReference type="InterPro" id="IPR008523">
    <property type="entry name" value="DUF805"/>
</dbReference>
<keyword evidence="2" id="KW-0472">Membrane</keyword>
<keyword evidence="2" id="KW-1133">Transmembrane helix</keyword>
<organism evidence="3 4">
    <name type="scientific">Stappia indica</name>
    <dbReference type="NCBI Taxonomy" id="538381"/>
    <lineage>
        <taxon>Bacteria</taxon>
        <taxon>Pseudomonadati</taxon>
        <taxon>Pseudomonadota</taxon>
        <taxon>Alphaproteobacteria</taxon>
        <taxon>Hyphomicrobiales</taxon>
        <taxon>Stappiaceae</taxon>
        <taxon>Stappia</taxon>
    </lineage>
</organism>
<protein>
    <submittedName>
        <fullName evidence="3">Uncharacterized membrane protein YhaH, DUF805 family</fullName>
    </submittedName>
</protein>
<dbReference type="PANTHER" id="PTHR34980">
    <property type="entry name" value="INNER MEMBRANE PROTEIN-RELATED-RELATED"/>
    <property type="match status" value="1"/>
</dbReference>